<name>A0ABV4VIG6_9GAMM</name>
<evidence type="ECO:0000256" key="6">
    <source>
        <dbReference type="RuleBase" id="RU364082"/>
    </source>
</evidence>
<evidence type="ECO:0000313" key="8">
    <source>
        <dbReference type="EMBL" id="MFB2620091.1"/>
    </source>
</evidence>
<keyword evidence="6" id="KW-0521">NADP</keyword>
<comment type="catalytic activity">
    <reaction evidence="5 6">
        <text>dTDP-beta-L-rhamnose + NADP(+) = dTDP-4-dehydro-beta-L-rhamnose + NADPH + H(+)</text>
        <dbReference type="Rhea" id="RHEA:21796"/>
        <dbReference type="ChEBI" id="CHEBI:15378"/>
        <dbReference type="ChEBI" id="CHEBI:57510"/>
        <dbReference type="ChEBI" id="CHEBI:57783"/>
        <dbReference type="ChEBI" id="CHEBI:58349"/>
        <dbReference type="ChEBI" id="CHEBI:62830"/>
        <dbReference type="EC" id="1.1.1.133"/>
    </reaction>
</comment>
<keyword evidence="6" id="KW-0560">Oxidoreductase</keyword>
<dbReference type="CDD" id="cd05254">
    <property type="entry name" value="dTDP_HR_like_SDR_e"/>
    <property type="match status" value="1"/>
</dbReference>
<keyword evidence="9" id="KW-1185">Reference proteome</keyword>
<evidence type="ECO:0000313" key="9">
    <source>
        <dbReference type="Proteomes" id="UP001576708"/>
    </source>
</evidence>
<dbReference type="EMBL" id="JBHFGU010000003">
    <property type="protein sequence ID" value="MFB2620091.1"/>
    <property type="molecule type" value="Genomic_DNA"/>
</dbReference>
<evidence type="ECO:0000256" key="4">
    <source>
        <dbReference type="ARBA" id="ARBA00017099"/>
    </source>
</evidence>
<comment type="function">
    <text evidence="6">Catalyzes the reduction of dTDP-6-deoxy-L-lyxo-4-hexulose to yield dTDP-L-rhamnose.</text>
</comment>
<dbReference type="Pfam" id="PF04321">
    <property type="entry name" value="RmlD_sub_bind"/>
    <property type="match status" value="1"/>
</dbReference>
<evidence type="ECO:0000256" key="3">
    <source>
        <dbReference type="ARBA" id="ARBA00012929"/>
    </source>
</evidence>
<dbReference type="PANTHER" id="PTHR10491">
    <property type="entry name" value="DTDP-4-DEHYDRORHAMNOSE REDUCTASE"/>
    <property type="match status" value="1"/>
</dbReference>
<comment type="pathway">
    <text evidence="1 6">Carbohydrate biosynthesis; dTDP-L-rhamnose biosynthesis.</text>
</comment>
<dbReference type="InterPro" id="IPR029903">
    <property type="entry name" value="RmlD-like-bd"/>
</dbReference>
<protein>
    <recommendedName>
        <fullName evidence="4 6">dTDP-4-dehydrorhamnose reductase</fullName>
        <ecNumber evidence="3 6">1.1.1.133</ecNumber>
    </recommendedName>
</protein>
<dbReference type="InterPro" id="IPR036291">
    <property type="entry name" value="NAD(P)-bd_dom_sf"/>
</dbReference>
<comment type="cofactor">
    <cofactor evidence="6">
        <name>Mg(2+)</name>
        <dbReference type="ChEBI" id="CHEBI:18420"/>
    </cofactor>
    <text evidence="6">Binds 1 Mg(2+) ion per monomer.</text>
</comment>
<dbReference type="EC" id="1.1.1.133" evidence="3 6"/>
<reference evidence="8 9" key="1">
    <citation type="submission" date="2024-09" db="EMBL/GenBank/DDBJ databases">
        <authorList>
            <person name="Zhang Y."/>
        </authorList>
    </citation>
    <scope>NUCLEOTIDE SEQUENCE [LARGE SCALE GENOMIC DNA]</scope>
    <source>
        <strain evidence="8 9">ZJ318</strain>
    </source>
</reference>
<dbReference type="Proteomes" id="UP001576708">
    <property type="component" value="Unassembled WGS sequence"/>
</dbReference>
<gene>
    <name evidence="8" type="ORF">ACE02W_09775</name>
</gene>
<evidence type="ECO:0000259" key="7">
    <source>
        <dbReference type="Pfam" id="PF04321"/>
    </source>
</evidence>
<organism evidence="8 9">
    <name type="scientific">Shewanella mangrovisoli</name>
    <dbReference type="NCBI Taxonomy" id="2864211"/>
    <lineage>
        <taxon>Bacteria</taxon>
        <taxon>Pseudomonadati</taxon>
        <taxon>Pseudomonadota</taxon>
        <taxon>Gammaproteobacteria</taxon>
        <taxon>Alteromonadales</taxon>
        <taxon>Shewanellaceae</taxon>
        <taxon>Shewanella</taxon>
    </lineage>
</organism>
<feature type="domain" description="RmlD-like substrate binding" evidence="7">
    <location>
        <begin position="3"/>
        <end position="292"/>
    </location>
</feature>
<dbReference type="InterPro" id="IPR005913">
    <property type="entry name" value="dTDP_dehydrorham_reduct"/>
</dbReference>
<proteinExistence type="inferred from homology"/>
<evidence type="ECO:0000256" key="1">
    <source>
        <dbReference type="ARBA" id="ARBA00004781"/>
    </source>
</evidence>
<accession>A0ABV4VIG6</accession>
<comment type="similarity">
    <text evidence="2 6">Belongs to the dTDP-4-dehydrorhamnose reductase family.</text>
</comment>
<dbReference type="RefSeq" id="WP_342201523.1">
    <property type="nucleotide sequence ID" value="NZ_JBCATE010000003.1"/>
</dbReference>
<dbReference type="SUPFAM" id="SSF51735">
    <property type="entry name" value="NAD(P)-binding Rossmann-fold domains"/>
    <property type="match status" value="1"/>
</dbReference>
<sequence>MANIMVTGATGLLGRAVVKQLTAVGHRVIATGFSRAEAGIYRLDLTQAAEVEAFIAREQPEVIVHCAAERRPDVSERSPEHALALNLSASQTLAEVAKTHQAWLLYISTDYVFDGTTPPYAEDAAANPVNFYGESKLQGETCVQNADSGFAVLRLPILYGEVTQLSESAVLVLINQLLDSRPQRVDHWAIRAPTSTADIANAIAKLIQRQSDGADVSGSYHFSATQTMTKYQMLISLGELLGIDTAHLLPEQTPMDSAKRPQDCTLSCGRLAALGIHSELDFKAGLSQALSQSSAALAAVGCRLRNHHG</sequence>
<dbReference type="PANTHER" id="PTHR10491:SF4">
    <property type="entry name" value="METHIONINE ADENOSYLTRANSFERASE 2 SUBUNIT BETA"/>
    <property type="match status" value="1"/>
</dbReference>
<evidence type="ECO:0000256" key="5">
    <source>
        <dbReference type="ARBA" id="ARBA00048200"/>
    </source>
</evidence>
<evidence type="ECO:0000256" key="2">
    <source>
        <dbReference type="ARBA" id="ARBA00010944"/>
    </source>
</evidence>
<comment type="caution">
    <text evidence="8">The sequence shown here is derived from an EMBL/GenBank/DDBJ whole genome shotgun (WGS) entry which is preliminary data.</text>
</comment>
<dbReference type="Gene3D" id="3.40.50.720">
    <property type="entry name" value="NAD(P)-binding Rossmann-like Domain"/>
    <property type="match status" value="1"/>
</dbReference>